<keyword evidence="2" id="KW-1185">Reference proteome</keyword>
<accession>A0AAN8W9M4</accession>
<evidence type="ECO:0000313" key="2">
    <source>
        <dbReference type="Proteomes" id="UP001381693"/>
    </source>
</evidence>
<organism evidence="1 2">
    <name type="scientific">Halocaridina rubra</name>
    <name type="common">Hawaiian red shrimp</name>
    <dbReference type="NCBI Taxonomy" id="373956"/>
    <lineage>
        <taxon>Eukaryota</taxon>
        <taxon>Metazoa</taxon>
        <taxon>Ecdysozoa</taxon>
        <taxon>Arthropoda</taxon>
        <taxon>Crustacea</taxon>
        <taxon>Multicrustacea</taxon>
        <taxon>Malacostraca</taxon>
        <taxon>Eumalacostraca</taxon>
        <taxon>Eucarida</taxon>
        <taxon>Decapoda</taxon>
        <taxon>Pleocyemata</taxon>
        <taxon>Caridea</taxon>
        <taxon>Atyoidea</taxon>
        <taxon>Atyidae</taxon>
        <taxon>Halocaridina</taxon>
    </lineage>
</organism>
<feature type="non-terminal residue" evidence="1">
    <location>
        <position position="124"/>
    </location>
</feature>
<protein>
    <submittedName>
        <fullName evidence="1">Uncharacterized protein</fullName>
    </submittedName>
</protein>
<comment type="caution">
    <text evidence="1">The sequence shown here is derived from an EMBL/GenBank/DDBJ whole genome shotgun (WGS) entry which is preliminary data.</text>
</comment>
<reference evidence="1 2" key="1">
    <citation type="submission" date="2023-11" db="EMBL/GenBank/DDBJ databases">
        <title>Halocaridina rubra genome assembly.</title>
        <authorList>
            <person name="Smith C."/>
        </authorList>
    </citation>
    <scope>NUCLEOTIDE SEQUENCE [LARGE SCALE GENOMIC DNA]</scope>
    <source>
        <strain evidence="1">EP-1</strain>
        <tissue evidence="1">Whole</tissue>
    </source>
</reference>
<proteinExistence type="predicted"/>
<name>A0AAN8W9M4_HALRR</name>
<evidence type="ECO:0000313" key="1">
    <source>
        <dbReference type="EMBL" id="KAK7016438.1"/>
    </source>
</evidence>
<gene>
    <name evidence="1" type="ORF">SK128_022600</name>
</gene>
<dbReference type="EMBL" id="JAXCGZ010023142">
    <property type="protein sequence ID" value="KAK7016438.1"/>
    <property type="molecule type" value="Genomic_DNA"/>
</dbReference>
<dbReference type="Proteomes" id="UP001381693">
    <property type="component" value="Unassembled WGS sequence"/>
</dbReference>
<sequence>MDSRKLKESNLEHFNEIAISLKKVGTTTMKYVSISPSPACMRELILVAQSHPWIETCRAAWRLAKIHNPSFKYPLPVLQSTTCNLHSNCYSLENASFIVLKILKLDRTPLILDLSEFPFPHFLK</sequence>
<dbReference type="AlphaFoldDB" id="A0AAN8W9M4"/>